<accession>A0A1M4UEE0</accession>
<dbReference type="CDD" id="cd01876">
    <property type="entry name" value="YihA_EngB"/>
    <property type="match status" value="1"/>
</dbReference>
<evidence type="ECO:0000256" key="7">
    <source>
        <dbReference type="ARBA" id="ARBA00023134"/>
    </source>
</evidence>
<gene>
    <name evidence="10" type="primary">engB</name>
    <name evidence="12" type="ORF">SAMN05443144_1028</name>
</gene>
<evidence type="ECO:0000256" key="2">
    <source>
        <dbReference type="ARBA" id="ARBA00009638"/>
    </source>
</evidence>
<dbReference type="HAMAP" id="MF_00321">
    <property type="entry name" value="GTPase_EngB"/>
    <property type="match status" value="1"/>
</dbReference>
<dbReference type="InterPro" id="IPR006073">
    <property type="entry name" value="GTP-bd"/>
</dbReference>
<evidence type="ECO:0000256" key="8">
    <source>
        <dbReference type="ARBA" id="ARBA00023210"/>
    </source>
</evidence>
<dbReference type="InterPro" id="IPR030393">
    <property type="entry name" value="G_ENGB_dom"/>
</dbReference>
<dbReference type="SUPFAM" id="SSF52540">
    <property type="entry name" value="P-loop containing nucleoside triphosphate hydrolases"/>
    <property type="match status" value="1"/>
</dbReference>
<dbReference type="EMBL" id="FQUS01000002">
    <property type="protein sequence ID" value="SHE54996.1"/>
    <property type="molecule type" value="Genomic_DNA"/>
</dbReference>
<dbReference type="GO" id="GO:0046872">
    <property type="term" value="F:metal ion binding"/>
    <property type="evidence" value="ECO:0007669"/>
    <property type="project" value="UniProtKB-KW"/>
</dbReference>
<keyword evidence="13" id="KW-1185">Reference proteome</keyword>
<dbReference type="InterPro" id="IPR027417">
    <property type="entry name" value="P-loop_NTPase"/>
</dbReference>
<dbReference type="NCBIfam" id="TIGR03598">
    <property type="entry name" value="GTPase_YsxC"/>
    <property type="match status" value="1"/>
</dbReference>
<evidence type="ECO:0000256" key="3">
    <source>
        <dbReference type="ARBA" id="ARBA00022618"/>
    </source>
</evidence>
<evidence type="ECO:0000256" key="1">
    <source>
        <dbReference type="ARBA" id="ARBA00001946"/>
    </source>
</evidence>
<comment type="function">
    <text evidence="10">Necessary for normal cell division and for the maintenance of normal septation.</text>
</comment>
<keyword evidence="4" id="KW-0479">Metal-binding</keyword>
<evidence type="ECO:0000313" key="12">
    <source>
        <dbReference type="EMBL" id="SHE54996.1"/>
    </source>
</evidence>
<dbReference type="OrthoDB" id="9804921at2"/>
<evidence type="ECO:0000259" key="11">
    <source>
        <dbReference type="PROSITE" id="PS51706"/>
    </source>
</evidence>
<dbReference type="RefSeq" id="WP_073059166.1">
    <property type="nucleotide sequence ID" value="NZ_FQUS01000002.1"/>
</dbReference>
<dbReference type="PANTHER" id="PTHR11649">
    <property type="entry name" value="MSS1/TRME-RELATED GTP-BINDING PROTEIN"/>
    <property type="match status" value="1"/>
</dbReference>
<evidence type="ECO:0000256" key="5">
    <source>
        <dbReference type="ARBA" id="ARBA00022741"/>
    </source>
</evidence>
<evidence type="ECO:0000256" key="10">
    <source>
        <dbReference type="HAMAP-Rule" id="MF_00321"/>
    </source>
</evidence>
<dbReference type="PANTHER" id="PTHR11649:SF13">
    <property type="entry name" value="ENGB-TYPE G DOMAIN-CONTAINING PROTEIN"/>
    <property type="match status" value="1"/>
</dbReference>
<dbReference type="Proteomes" id="UP000184041">
    <property type="component" value="Unassembled WGS sequence"/>
</dbReference>
<keyword evidence="6" id="KW-0460">Magnesium</keyword>
<keyword evidence="3 10" id="KW-0132">Cell division</keyword>
<evidence type="ECO:0000256" key="4">
    <source>
        <dbReference type="ARBA" id="ARBA00022723"/>
    </source>
</evidence>
<dbReference type="FunFam" id="3.40.50.300:FF:000098">
    <property type="entry name" value="Probable GTP-binding protein EngB"/>
    <property type="match status" value="1"/>
</dbReference>
<dbReference type="Gene3D" id="3.40.50.300">
    <property type="entry name" value="P-loop containing nucleotide triphosphate hydrolases"/>
    <property type="match status" value="1"/>
</dbReference>
<dbReference type="GO" id="GO:0000917">
    <property type="term" value="P:division septum assembly"/>
    <property type="evidence" value="ECO:0007669"/>
    <property type="project" value="UniProtKB-KW"/>
</dbReference>
<dbReference type="PROSITE" id="PS51706">
    <property type="entry name" value="G_ENGB"/>
    <property type="match status" value="1"/>
</dbReference>
<comment type="similarity">
    <text evidence="2 10">Belongs to the TRAFAC class TrmE-Era-EngA-EngB-Septin-like GTPase superfamily. EngB GTPase family.</text>
</comment>
<keyword evidence="5 10" id="KW-0547">Nucleotide-binding</keyword>
<keyword evidence="7 10" id="KW-0342">GTP-binding</keyword>
<dbReference type="GO" id="GO:0005829">
    <property type="term" value="C:cytosol"/>
    <property type="evidence" value="ECO:0007669"/>
    <property type="project" value="TreeGrafter"/>
</dbReference>
<keyword evidence="9 10" id="KW-0131">Cell cycle</keyword>
<evidence type="ECO:0000256" key="9">
    <source>
        <dbReference type="ARBA" id="ARBA00023306"/>
    </source>
</evidence>
<sequence>MEFKKAHFVTGAPSLDVCPDAYYPEICLAGRSNVGKSSLINALVNHKGLARTSNTPGKTQQMNYYLVDDKAYLVDLPGFGYAKVSKKERERWGRDIREYLLERTTLRLVVHLVDIRHKPSKLDEEFFYWLGANRLPFIVVLSKGDKISRNKRQQSKARVKRILDEMNIEVPIVISSVKEDIGTSEVKDLISEFVS</sequence>
<dbReference type="InterPro" id="IPR019987">
    <property type="entry name" value="GTP-bd_ribosome_bio_YsxC"/>
</dbReference>
<name>A0A1M4UEE0_9BACT</name>
<organism evidence="12 13">
    <name type="scientific">Fodinibius roseus</name>
    <dbReference type="NCBI Taxonomy" id="1194090"/>
    <lineage>
        <taxon>Bacteria</taxon>
        <taxon>Pseudomonadati</taxon>
        <taxon>Balneolota</taxon>
        <taxon>Balneolia</taxon>
        <taxon>Balneolales</taxon>
        <taxon>Balneolaceae</taxon>
        <taxon>Fodinibius</taxon>
    </lineage>
</organism>
<proteinExistence type="inferred from homology"/>
<dbReference type="STRING" id="1194090.SAMN05443144_1028"/>
<dbReference type="AlphaFoldDB" id="A0A1M4UEE0"/>
<reference evidence="12 13" key="1">
    <citation type="submission" date="2016-11" db="EMBL/GenBank/DDBJ databases">
        <authorList>
            <person name="Jaros S."/>
            <person name="Januszkiewicz K."/>
            <person name="Wedrychowicz H."/>
        </authorList>
    </citation>
    <scope>NUCLEOTIDE SEQUENCE [LARGE SCALE GENOMIC DNA]</scope>
    <source>
        <strain evidence="12 13">DSM 21986</strain>
    </source>
</reference>
<feature type="domain" description="EngB-type G" evidence="11">
    <location>
        <begin position="22"/>
        <end position="195"/>
    </location>
</feature>
<evidence type="ECO:0000313" key="13">
    <source>
        <dbReference type="Proteomes" id="UP000184041"/>
    </source>
</evidence>
<dbReference type="Pfam" id="PF01926">
    <property type="entry name" value="MMR_HSR1"/>
    <property type="match status" value="1"/>
</dbReference>
<dbReference type="GO" id="GO:0005525">
    <property type="term" value="F:GTP binding"/>
    <property type="evidence" value="ECO:0007669"/>
    <property type="project" value="UniProtKB-UniRule"/>
</dbReference>
<protein>
    <recommendedName>
        <fullName evidence="10">Probable GTP-binding protein EngB</fullName>
    </recommendedName>
</protein>
<evidence type="ECO:0000256" key="6">
    <source>
        <dbReference type="ARBA" id="ARBA00022842"/>
    </source>
</evidence>
<keyword evidence="8 10" id="KW-0717">Septation</keyword>
<comment type="cofactor">
    <cofactor evidence="1">
        <name>Mg(2+)</name>
        <dbReference type="ChEBI" id="CHEBI:18420"/>
    </cofactor>
</comment>